<dbReference type="AlphaFoldDB" id="A0ABD2XP58"/>
<organism evidence="1 2">
    <name type="scientific">Trichogramma kaykai</name>
    <dbReference type="NCBI Taxonomy" id="54128"/>
    <lineage>
        <taxon>Eukaryota</taxon>
        <taxon>Metazoa</taxon>
        <taxon>Ecdysozoa</taxon>
        <taxon>Arthropoda</taxon>
        <taxon>Hexapoda</taxon>
        <taxon>Insecta</taxon>
        <taxon>Pterygota</taxon>
        <taxon>Neoptera</taxon>
        <taxon>Endopterygota</taxon>
        <taxon>Hymenoptera</taxon>
        <taxon>Apocrita</taxon>
        <taxon>Proctotrupomorpha</taxon>
        <taxon>Chalcidoidea</taxon>
        <taxon>Trichogrammatidae</taxon>
        <taxon>Trichogramma</taxon>
    </lineage>
</organism>
<evidence type="ECO:0000313" key="1">
    <source>
        <dbReference type="EMBL" id="KAL3406921.1"/>
    </source>
</evidence>
<keyword evidence="2" id="KW-1185">Reference proteome</keyword>
<protein>
    <submittedName>
        <fullName evidence="1">Uncharacterized protein</fullName>
    </submittedName>
</protein>
<name>A0ABD2XP58_9HYME</name>
<dbReference type="EMBL" id="JBJJXI010000018">
    <property type="protein sequence ID" value="KAL3406921.1"/>
    <property type="molecule type" value="Genomic_DNA"/>
</dbReference>
<comment type="caution">
    <text evidence="1">The sequence shown here is derived from an EMBL/GenBank/DDBJ whole genome shotgun (WGS) entry which is preliminary data.</text>
</comment>
<proteinExistence type="predicted"/>
<gene>
    <name evidence="1" type="ORF">TKK_001033</name>
</gene>
<sequence>MSIIENLDFFEKQAHYPRRQIVSTSSSRRLAVSIGAANIIYLGAVFNSAPIIAAYSGAECVDSSVFKCSSSRRDTRDVPLLIKEPQSDKKRELHGRVYVYVYP</sequence>
<dbReference type="Proteomes" id="UP001627154">
    <property type="component" value="Unassembled WGS sequence"/>
</dbReference>
<accession>A0ABD2XP58</accession>
<evidence type="ECO:0000313" key="2">
    <source>
        <dbReference type="Proteomes" id="UP001627154"/>
    </source>
</evidence>
<reference evidence="1 2" key="1">
    <citation type="journal article" date="2024" name="bioRxiv">
        <title>A reference genome for Trichogramma kaykai: A tiny desert-dwelling parasitoid wasp with competing sex-ratio distorters.</title>
        <authorList>
            <person name="Culotta J."/>
            <person name="Lindsey A.R."/>
        </authorList>
    </citation>
    <scope>NUCLEOTIDE SEQUENCE [LARGE SCALE GENOMIC DNA]</scope>
    <source>
        <strain evidence="1 2">KSX58</strain>
    </source>
</reference>